<feature type="compositionally biased region" description="Polar residues" evidence="3">
    <location>
        <begin position="145"/>
        <end position="154"/>
    </location>
</feature>
<evidence type="ECO:0000256" key="3">
    <source>
        <dbReference type="SAM" id="MobiDB-lite"/>
    </source>
</evidence>
<reference evidence="6" key="1">
    <citation type="submission" date="2020-08" db="EMBL/GenBank/DDBJ databases">
        <title>Multicomponent nature underlies the extraordinary mechanical properties of spider dragline silk.</title>
        <authorList>
            <person name="Kono N."/>
            <person name="Nakamura H."/>
            <person name="Mori M."/>
            <person name="Yoshida Y."/>
            <person name="Ohtoshi R."/>
            <person name="Malay A.D."/>
            <person name="Moran D.A.P."/>
            <person name="Tomita M."/>
            <person name="Numata K."/>
            <person name="Arakawa K."/>
        </authorList>
    </citation>
    <scope>NUCLEOTIDE SEQUENCE</scope>
</reference>
<keyword evidence="7" id="KW-1185">Reference proteome</keyword>
<comment type="caution">
    <text evidence="6">The sequence shown here is derived from an EMBL/GenBank/DDBJ whole genome shotgun (WGS) entry which is preliminary data.</text>
</comment>
<comment type="similarity">
    <text evidence="1">Belongs to the pellino family.</text>
</comment>
<dbReference type="AlphaFoldDB" id="A0A8X6QR60"/>
<dbReference type="InterPro" id="IPR048335">
    <property type="entry name" value="Pellino_RING"/>
</dbReference>
<sequence length="575" mass="64309">MFMQKVLNWIVPLQETEGYIHNEEDDIKSVTEGINGISYKSDKASSHSYGTVTSIMGPDRNPADGDCVSESFESARDLNLIKVDDKPHLIGYMRSNDNHPKYSDVKISKQLPDAAGDGFTNYSAVAFCEDAMQYKNYSPLKTSKTRKNISIQTSPRKRQNAGHLPSLQQSGCQSITISPARQKNPTGAKITHSKDFITGTELSRSASPDSSVYGALVVIGCNGSPPLNLLRFMKSKYILRKRYQPNGVKESFSFVTSRSEPLSRSPNAHTVSYNVSGTRSVVVEYTRDNSTDMFQIGRYESTPVDIRVLDVNQKRNGVSRFACRIVVQRHGDRKAKVYAAAFDGTGNIFLGEGALICVRESKMDGFTTNGILIKHPNCQWREVSVCGYIYPVRSPHVEFKKRPRIVEETNILQDGSLIDLCGVTLLWRTPEGLRNAPSEECLRRTENLFHELAVQCLVPKAPSVVKERTFVFLSCGHLLKLSVATRNLESWSCVVCRCVGPITELKVGKEPAFYVDREGLSHAFKPCGHVTNLSTVQYWSAVKIPEHRNIHEPRCPFCATKLNSITQYIELEFSE</sequence>
<dbReference type="PANTHER" id="PTHR12098:SF2">
    <property type="entry name" value="PROTEIN PELLINO"/>
    <property type="match status" value="1"/>
</dbReference>
<organism evidence="6 7">
    <name type="scientific">Nephila pilipes</name>
    <name type="common">Giant wood spider</name>
    <name type="synonym">Nephila maculata</name>
    <dbReference type="NCBI Taxonomy" id="299642"/>
    <lineage>
        <taxon>Eukaryota</taxon>
        <taxon>Metazoa</taxon>
        <taxon>Ecdysozoa</taxon>
        <taxon>Arthropoda</taxon>
        <taxon>Chelicerata</taxon>
        <taxon>Arachnida</taxon>
        <taxon>Araneae</taxon>
        <taxon>Araneomorphae</taxon>
        <taxon>Entelegynae</taxon>
        <taxon>Araneoidea</taxon>
        <taxon>Nephilidae</taxon>
        <taxon>Nephila</taxon>
    </lineage>
</organism>
<feature type="domain" description="Pellino FHA" evidence="4">
    <location>
        <begin position="210"/>
        <end position="442"/>
    </location>
</feature>
<proteinExistence type="inferred from homology"/>
<feature type="domain" description="Pellino RING" evidence="5">
    <location>
        <begin position="464"/>
        <end position="574"/>
    </location>
</feature>
<dbReference type="Pfam" id="PF04710">
    <property type="entry name" value="Pellino_FHA"/>
    <property type="match status" value="1"/>
</dbReference>
<evidence type="ECO:0000259" key="5">
    <source>
        <dbReference type="Pfam" id="PF20723"/>
    </source>
</evidence>
<evidence type="ECO:0000313" key="6">
    <source>
        <dbReference type="EMBL" id="GFU27636.1"/>
    </source>
</evidence>
<dbReference type="InterPro" id="IPR048334">
    <property type="entry name" value="Pellino_FHA"/>
</dbReference>
<evidence type="ECO:0000313" key="7">
    <source>
        <dbReference type="Proteomes" id="UP000887013"/>
    </source>
</evidence>
<evidence type="ECO:0000259" key="4">
    <source>
        <dbReference type="Pfam" id="PF04710"/>
    </source>
</evidence>
<dbReference type="GO" id="GO:0008592">
    <property type="term" value="P:regulation of Toll signaling pathway"/>
    <property type="evidence" value="ECO:0007669"/>
    <property type="project" value="InterPro"/>
</dbReference>
<name>A0A8X6QR60_NEPPI</name>
<dbReference type="PANTHER" id="PTHR12098">
    <property type="entry name" value="E3 UBIQUITIN-PROTEIN LIGASE PELLINO-RELATED"/>
    <property type="match status" value="1"/>
</dbReference>
<dbReference type="GO" id="GO:0000209">
    <property type="term" value="P:protein polyubiquitination"/>
    <property type="evidence" value="ECO:0007669"/>
    <property type="project" value="InterPro"/>
</dbReference>
<dbReference type="Pfam" id="PF20723">
    <property type="entry name" value="Pellino_RING"/>
    <property type="match status" value="1"/>
</dbReference>
<protein>
    <submittedName>
        <fullName evidence="6">Protein pellino</fullName>
    </submittedName>
</protein>
<evidence type="ECO:0000256" key="2">
    <source>
        <dbReference type="ARBA" id="ARBA00022553"/>
    </source>
</evidence>
<dbReference type="Proteomes" id="UP000887013">
    <property type="component" value="Unassembled WGS sequence"/>
</dbReference>
<dbReference type="OrthoDB" id="8801906at2759"/>
<evidence type="ECO:0000256" key="1">
    <source>
        <dbReference type="ARBA" id="ARBA00005639"/>
    </source>
</evidence>
<keyword evidence="2" id="KW-0597">Phosphoprotein</keyword>
<dbReference type="GO" id="GO:0061630">
    <property type="term" value="F:ubiquitin protein ligase activity"/>
    <property type="evidence" value="ECO:0007669"/>
    <property type="project" value="InterPro"/>
</dbReference>
<accession>A0A8X6QR60</accession>
<dbReference type="EMBL" id="BMAW01128829">
    <property type="protein sequence ID" value="GFU27636.1"/>
    <property type="molecule type" value="Genomic_DNA"/>
</dbReference>
<dbReference type="InterPro" id="IPR006800">
    <property type="entry name" value="Pellino_fam"/>
</dbReference>
<gene>
    <name evidence="6" type="primary">Pli</name>
    <name evidence="6" type="ORF">NPIL_55761</name>
</gene>
<feature type="region of interest" description="Disordered" evidence="3">
    <location>
        <begin position="145"/>
        <end position="169"/>
    </location>
</feature>